<proteinExistence type="predicted"/>
<protein>
    <submittedName>
        <fullName evidence="2">Uncharacterized protein</fullName>
    </submittedName>
</protein>
<evidence type="ECO:0000256" key="1">
    <source>
        <dbReference type="SAM" id="MobiDB-lite"/>
    </source>
</evidence>
<organism evidence="2 3">
    <name type="scientific">Diplocarpon coronariae</name>
    <dbReference type="NCBI Taxonomy" id="2795749"/>
    <lineage>
        <taxon>Eukaryota</taxon>
        <taxon>Fungi</taxon>
        <taxon>Dikarya</taxon>
        <taxon>Ascomycota</taxon>
        <taxon>Pezizomycotina</taxon>
        <taxon>Leotiomycetes</taxon>
        <taxon>Helotiales</taxon>
        <taxon>Drepanopezizaceae</taxon>
        <taxon>Diplocarpon</taxon>
    </lineage>
</organism>
<dbReference type="Proteomes" id="UP000242519">
    <property type="component" value="Unassembled WGS sequence"/>
</dbReference>
<accession>A0A218Z8W5</accession>
<dbReference type="AlphaFoldDB" id="A0A218Z8W5"/>
<name>A0A218Z8W5_9HELO</name>
<feature type="compositionally biased region" description="Basic and acidic residues" evidence="1">
    <location>
        <begin position="185"/>
        <end position="201"/>
    </location>
</feature>
<feature type="region of interest" description="Disordered" evidence="1">
    <location>
        <begin position="165"/>
        <end position="204"/>
    </location>
</feature>
<comment type="caution">
    <text evidence="2">The sequence shown here is derived from an EMBL/GenBank/DDBJ whole genome shotgun (WGS) entry which is preliminary data.</text>
</comment>
<evidence type="ECO:0000313" key="2">
    <source>
        <dbReference type="EMBL" id="OWP04040.1"/>
    </source>
</evidence>
<dbReference type="InParanoid" id="A0A218Z8W5"/>
<feature type="region of interest" description="Disordered" evidence="1">
    <location>
        <begin position="1"/>
        <end position="40"/>
    </location>
</feature>
<dbReference type="EMBL" id="MZNU01000139">
    <property type="protein sequence ID" value="OWP04040.1"/>
    <property type="molecule type" value="Genomic_DNA"/>
</dbReference>
<keyword evidence="3" id="KW-1185">Reference proteome</keyword>
<evidence type="ECO:0000313" key="3">
    <source>
        <dbReference type="Proteomes" id="UP000242519"/>
    </source>
</evidence>
<sequence length="229" mass="24834">MSSNGGVGWLQRASAKSGQTPYCSRGRRDPGRTGMASPGNMDFGAALKGSVGSGVWKHVGLESRCARLAGRSASAVRLCEACGSARPTFEACVLLHRRVWITGPPSTIRATAISRAQTDPRHAQVLVLPSCLLADISSAMFEKRLGPARDHVKHGGNRQTIGLLRPETERKPRHRTSRPRCVGSRRREQARGGGKNAKEALMHPSRGIRLGMSRRTCTWHSTPRTNVVL</sequence>
<gene>
    <name evidence="2" type="ORF">B2J93_6003</name>
</gene>
<reference evidence="2 3" key="1">
    <citation type="submission" date="2017-04" db="EMBL/GenBank/DDBJ databases">
        <title>Draft genome sequence of Marssonina coronaria NL1: causal agent of apple blotch.</title>
        <authorList>
            <person name="Cheng Q."/>
        </authorList>
    </citation>
    <scope>NUCLEOTIDE SEQUENCE [LARGE SCALE GENOMIC DNA]</scope>
    <source>
        <strain evidence="2 3">NL1</strain>
    </source>
</reference>